<reference evidence="3 4" key="1">
    <citation type="submission" date="2025-05" db="UniProtKB">
        <authorList>
            <consortium name="RefSeq"/>
        </authorList>
    </citation>
    <scope>IDENTIFICATION</scope>
</reference>
<feature type="region of interest" description="Disordered" evidence="1">
    <location>
        <begin position="51"/>
        <end position="75"/>
    </location>
</feature>
<evidence type="ECO:0000256" key="1">
    <source>
        <dbReference type="SAM" id="MobiDB-lite"/>
    </source>
</evidence>
<feature type="region of interest" description="Disordered" evidence="1">
    <location>
        <begin position="1"/>
        <end position="29"/>
    </location>
</feature>
<dbReference type="Proteomes" id="UP000694888">
    <property type="component" value="Unplaced"/>
</dbReference>
<organism evidence="2 4">
    <name type="scientific">Aplysia californica</name>
    <name type="common">California sea hare</name>
    <dbReference type="NCBI Taxonomy" id="6500"/>
    <lineage>
        <taxon>Eukaryota</taxon>
        <taxon>Metazoa</taxon>
        <taxon>Spiralia</taxon>
        <taxon>Lophotrochozoa</taxon>
        <taxon>Mollusca</taxon>
        <taxon>Gastropoda</taxon>
        <taxon>Heterobranchia</taxon>
        <taxon>Euthyneura</taxon>
        <taxon>Tectipleura</taxon>
        <taxon>Aplysiida</taxon>
        <taxon>Aplysioidea</taxon>
        <taxon>Aplysiidae</taxon>
        <taxon>Aplysia</taxon>
    </lineage>
</organism>
<evidence type="ECO:0000313" key="3">
    <source>
        <dbReference type="RefSeq" id="XP_005096374.2"/>
    </source>
</evidence>
<dbReference type="GeneID" id="101862939"/>
<proteinExistence type="predicted"/>
<name>A0ABM1VRR0_APLCA</name>
<evidence type="ECO:0000313" key="4">
    <source>
        <dbReference type="RefSeq" id="XP_035825102.1"/>
    </source>
</evidence>
<gene>
    <name evidence="3 4" type="primary">LOC101862939</name>
</gene>
<dbReference type="RefSeq" id="XP_005096374.2">
    <property type="nucleotide sequence ID" value="XM_005096317.3"/>
</dbReference>
<sequence>MGAGATKGPTAVGAPVNPRVQYSRKLEKQEQKKVLVDAPVLVDVEHGSVRYRQPQTEQPPVKSLKGKECPYENEKGKELDNKEHYFYHTRLNKYGPESSKAEEDAFKFYYVLKGPAAAQHKKLFYIYGQGWEAQDGLKVKPTETVGVGKDYAWSSSRNPNSLYYALQFDGQVETENSEEDKILSDLESSPDKSSIQLTVSSEDRMATVKARMSVKLLKSTKDIHIAYENKELRDEDVIGGLHPKTDEDTGEEPKDFRISLTLV</sequence>
<protein>
    <submittedName>
        <fullName evidence="3 4">Uncharacterized protein LOC101862939</fullName>
    </submittedName>
</protein>
<evidence type="ECO:0000313" key="2">
    <source>
        <dbReference type="Proteomes" id="UP000694888"/>
    </source>
</evidence>
<feature type="compositionally biased region" description="Basic and acidic residues" evidence="1">
    <location>
        <begin position="65"/>
        <end position="75"/>
    </location>
</feature>
<dbReference type="RefSeq" id="XP_035825102.1">
    <property type="nucleotide sequence ID" value="XM_035969209.1"/>
</dbReference>
<keyword evidence="2" id="KW-1185">Reference proteome</keyword>
<accession>A0ABM1VRR0</accession>